<evidence type="ECO:0000256" key="2">
    <source>
        <dbReference type="ARBA" id="ARBA00022741"/>
    </source>
</evidence>
<evidence type="ECO:0000259" key="6">
    <source>
        <dbReference type="PROSITE" id="PS50893"/>
    </source>
</evidence>
<dbReference type="CDD" id="cd03221">
    <property type="entry name" value="ABCF_EF-3"/>
    <property type="match status" value="2"/>
</dbReference>
<dbReference type="InterPro" id="IPR003439">
    <property type="entry name" value="ABC_transporter-like_ATP-bd"/>
</dbReference>
<dbReference type="Pfam" id="PF16326">
    <property type="entry name" value="ABC_tran_CTD"/>
    <property type="match status" value="1"/>
</dbReference>
<dbReference type="InterPro" id="IPR003593">
    <property type="entry name" value="AAA+_ATPase"/>
</dbReference>
<dbReference type="InterPro" id="IPR051309">
    <property type="entry name" value="ABCF_ATPase"/>
</dbReference>
<dbReference type="Pfam" id="PF00005">
    <property type="entry name" value="ABC_tran"/>
    <property type="match status" value="2"/>
</dbReference>
<dbReference type="RefSeq" id="WP_128746357.1">
    <property type="nucleotide sequence ID" value="NZ_CP035281.1"/>
</dbReference>
<keyword evidence="3 7" id="KW-0067">ATP-binding</keyword>
<protein>
    <submittedName>
        <fullName evidence="7">ABC transporter ATP-binding protein</fullName>
    </submittedName>
</protein>
<keyword evidence="8" id="KW-1185">Reference proteome</keyword>
<feature type="domain" description="ABC transporter" evidence="6">
    <location>
        <begin position="282"/>
        <end position="499"/>
    </location>
</feature>
<dbReference type="PANTHER" id="PTHR42855:SF1">
    <property type="entry name" value="ABC TRANSPORTER DOMAIN-CONTAINING PROTEIN"/>
    <property type="match status" value="1"/>
</dbReference>
<dbReference type="EMBL" id="CP035281">
    <property type="protein sequence ID" value="QAT43579.1"/>
    <property type="molecule type" value="Genomic_DNA"/>
</dbReference>
<dbReference type="GO" id="GO:0003677">
    <property type="term" value="F:DNA binding"/>
    <property type="evidence" value="ECO:0007669"/>
    <property type="project" value="InterPro"/>
</dbReference>
<keyword evidence="2" id="KW-0547">Nucleotide-binding</keyword>
<dbReference type="SUPFAM" id="SSF52540">
    <property type="entry name" value="P-loop containing nucleoside triphosphate hydrolases"/>
    <property type="match status" value="2"/>
</dbReference>
<dbReference type="KEGG" id="amij:EQM06_10305"/>
<proteinExistence type="predicted"/>
<feature type="coiled-coil region" evidence="4">
    <location>
        <begin position="546"/>
        <end position="597"/>
    </location>
</feature>
<gene>
    <name evidence="7" type="ORF">EQM06_10305</name>
</gene>
<evidence type="ECO:0000256" key="1">
    <source>
        <dbReference type="ARBA" id="ARBA00022737"/>
    </source>
</evidence>
<dbReference type="Proteomes" id="UP000287601">
    <property type="component" value="Chromosome"/>
</dbReference>
<dbReference type="FunFam" id="3.40.50.300:FF:000011">
    <property type="entry name" value="Putative ABC transporter ATP-binding component"/>
    <property type="match status" value="1"/>
</dbReference>
<dbReference type="GO" id="GO:0016887">
    <property type="term" value="F:ATP hydrolysis activity"/>
    <property type="evidence" value="ECO:0007669"/>
    <property type="project" value="InterPro"/>
</dbReference>
<dbReference type="InterPro" id="IPR017871">
    <property type="entry name" value="ABC_transporter-like_CS"/>
</dbReference>
<evidence type="ECO:0000256" key="5">
    <source>
        <dbReference type="SAM" id="MobiDB-lite"/>
    </source>
</evidence>
<keyword evidence="4" id="KW-0175">Coiled coil</keyword>
<dbReference type="InterPro" id="IPR032524">
    <property type="entry name" value="ABC_tran_C"/>
</dbReference>
<dbReference type="GO" id="GO:0005524">
    <property type="term" value="F:ATP binding"/>
    <property type="evidence" value="ECO:0007669"/>
    <property type="project" value="UniProtKB-KW"/>
</dbReference>
<organism evidence="7 8">
    <name type="scientific">Aminipila luticellarii</name>
    <dbReference type="NCBI Taxonomy" id="2507160"/>
    <lineage>
        <taxon>Bacteria</taxon>
        <taxon>Bacillati</taxon>
        <taxon>Bacillota</taxon>
        <taxon>Clostridia</taxon>
        <taxon>Peptostreptococcales</taxon>
        <taxon>Anaerovoracaceae</taxon>
        <taxon>Aminipila</taxon>
    </lineage>
</organism>
<dbReference type="Gene3D" id="3.40.50.300">
    <property type="entry name" value="P-loop containing nucleotide triphosphate hydrolases"/>
    <property type="match status" value="2"/>
</dbReference>
<dbReference type="InterPro" id="IPR032781">
    <property type="entry name" value="ABC_tran_Xtn"/>
</dbReference>
<feature type="domain" description="ABC transporter" evidence="6">
    <location>
        <begin position="4"/>
        <end position="218"/>
    </location>
</feature>
<dbReference type="PANTHER" id="PTHR42855">
    <property type="entry name" value="ABC TRANSPORTER ATP-BINDING SUBUNIT"/>
    <property type="match status" value="1"/>
</dbReference>
<evidence type="ECO:0000313" key="7">
    <source>
        <dbReference type="EMBL" id="QAT43579.1"/>
    </source>
</evidence>
<dbReference type="InterPro" id="IPR027417">
    <property type="entry name" value="P-loop_NTPase"/>
</dbReference>
<feature type="region of interest" description="Disordered" evidence="5">
    <location>
        <begin position="499"/>
        <end position="535"/>
    </location>
</feature>
<sequence length="611" mass="69756">MILLNAANISKSYTENPLLTDLSFSIHEGDKIGFIGVNGTGKSTLLRIAAGMEEADEGTITLTKGVRIGYLPQMPSFNGENTVLEQVMETLRENKREVSEYECRAILMELGITDLNFPVKHLSGGEKKRVAMAAVLAADMELLILDEPTNHLDSETIEWLERYLKNFKGAIFMVTHDRYFLDRVSNRILELNDGKLYRHEGNYSVYLENKAAREEMALATERKRKTLYKRELEWIRRGAQARTTKAKGRIERFEELAKNKLVLDESKVQLSSLSSRLGRKVIEIHNITKSYGSKVLIKDFTYTVLRNDRIAIIGENGSGKSTLLRMIMGQDSPDSGTIEIGETVRFGYFSQESEEMDPSMRMLDYVQSIAYNVQTSEGTVTAAQMLERFLFPRNLHSVRINKLSGGERRRLYLLGILMMAPNVLLLDEPTNDLDIDTLTILEDYLDSFAGAVILVSHDRYFVDRMAVRTFVYEGGGTIGHYPGGYTDYMEIKKLEEAQSKEQEKVLSGSRGTDKKQDTGQTDKQTGEENRTRPSKLKFTYKEQREFDQIDSVIEELEQKIKETEEKISKETSNYVKLQELTAEKSTLEEQLTEKMNRWVYLNDLAEQIANQ</sequence>
<keyword evidence="1" id="KW-0677">Repeat</keyword>
<dbReference type="OrthoDB" id="9801441at2"/>
<accession>A0A410PXC0</accession>
<dbReference type="AlphaFoldDB" id="A0A410PXC0"/>
<dbReference type="Pfam" id="PF12848">
    <property type="entry name" value="ABC_tran_Xtn"/>
    <property type="match status" value="1"/>
</dbReference>
<evidence type="ECO:0000313" key="8">
    <source>
        <dbReference type="Proteomes" id="UP000287601"/>
    </source>
</evidence>
<evidence type="ECO:0000256" key="4">
    <source>
        <dbReference type="SAM" id="Coils"/>
    </source>
</evidence>
<dbReference type="Gene3D" id="1.10.287.380">
    <property type="entry name" value="Valyl-tRNA synthetase, C-terminal domain"/>
    <property type="match status" value="1"/>
</dbReference>
<dbReference type="PROSITE" id="PS50893">
    <property type="entry name" value="ABC_TRANSPORTER_2"/>
    <property type="match status" value="2"/>
</dbReference>
<dbReference type="SMART" id="SM00382">
    <property type="entry name" value="AAA"/>
    <property type="match status" value="2"/>
</dbReference>
<dbReference type="InterPro" id="IPR037118">
    <property type="entry name" value="Val-tRNA_synth_C_sf"/>
</dbReference>
<name>A0A410PXC0_9FIRM</name>
<dbReference type="PROSITE" id="PS00211">
    <property type="entry name" value="ABC_TRANSPORTER_1"/>
    <property type="match status" value="1"/>
</dbReference>
<dbReference type="FunFam" id="3.40.50.300:FF:000309">
    <property type="entry name" value="ABC transporter ATP-binding protein"/>
    <property type="match status" value="1"/>
</dbReference>
<reference evidence="7 8" key="1">
    <citation type="submission" date="2019-01" db="EMBL/GenBank/DDBJ databases">
        <title>Draft genomes of a novel of Aminipila strains.</title>
        <authorList>
            <person name="Ma S."/>
        </authorList>
    </citation>
    <scope>NUCLEOTIDE SEQUENCE [LARGE SCALE GENOMIC DNA]</scope>
    <source>
        <strain evidence="8">JN-39</strain>
    </source>
</reference>
<evidence type="ECO:0000256" key="3">
    <source>
        <dbReference type="ARBA" id="ARBA00022840"/>
    </source>
</evidence>